<dbReference type="RefSeq" id="WP_048673493.1">
    <property type="nucleotide sequence ID" value="NZ_CBTJ020000043.1"/>
</dbReference>
<evidence type="ECO:0000313" key="2">
    <source>
        <dbReference type="Proteomes" id="UP000035760"/>
    </source>
</evidence>
<accession>W6MDI9</accession>
<reference evidence="1" key="1">
    <citation type="submission" date="2013-07" db="EMBL/GenBank/DDBJ databases">
        <authorList>
            <person name="McIlroy S."/>
        </authorList>
    </citation>
    <scope>NUCLEOTIDE SEQUENCE [LARGE SCALE GENOMIC DNA]</scope>
    <source>
        <strain evidence="1">Run_A_D11</strain>
    </source>
</reference>
<sequence length="252" mass="27885">MLIPFSRAAIAALLMWAGLSMLVYGQPAPPEHGQLPKNELVPPGAAIGETPGGMMPGADPFMLLENSRQVQADLDLSEDQIRRLGHSGQLFRNQLQELAHATDAAAKSEMQRQIWTSRGAIAKILDRQQLQRLQQIMLQIEGPCLAVNDPRFSQELDLSETQVTSMATTCRQVAMEMRAAFRPPTVGEEPCTALYANRDRLEGLRAQGRSRVVALLSTSQQRRLQDMQGRELTLEPLVPPQCTGRKMAPHDN</sequence>
<gene>
    <name evidence="1" type="ORF">BN873_360037</name>
</gene>
<dbReference type="AlphaFoldDB" id="W6MDI9"/>
<keyword evidence="2" id="KW-1185">Reference proteome</keyword>
<comment type="caution">
    <text evidence="1">The sequence shown here is derived from an EMBL/GenBank/DDBJ whole genome shotgun (WGS) entry which is preliminary data.</text>
</comment>
<protein>
    <submittedName>
        <fullName evidence="1">Uncharacterized protein</fullName>
    </submittedName>
</protein>
<dbReference type="STRING" id="1400863.BN873_360037"/>
<reference evidence="1" key="2">
    <citation type="submission" date="2014-03" db="EMBL/GenBank/DDBJ databases">
        <title>Candidatus Competibacter-lineage genomes retrieved from metagenomes reveal functional metabolic diversity.</title>
        <authorList>
            <person name="McIlroy S.J."/>
            <person name="Albertsen M."/>
            <person name="Andresen E.K."/>
            <person name="Saunders A.M."/>
            <person name="Kristiansen R."/>
            <person name="Stokholm-Bjerregaard M."/>
            <person name="Nielsen K.L."/>
            <person name="Nielsen P.H."/>
        </authorList>
    </citation>
    <scope>NUCLEOTIDE SEQUENCE</scope>
    <source>
        <strain evidence="1">Run_A_D11</strain>
    </source>
</reference>
<organism evidence="1 2">
    <name type="scientific">Candidatus Competibacter denitrificans Run_A_D11</name>
    <dbReference type="NCBI Taxonomy" id="1400863"/>
    <lineage>
        <taxon>Bacteria</taxon>
        <taxon>Pseudomonadati</taxon>
        <taxon>Pseudomonadota</taxon>
        <taxon>Gammaproteobacteria</taxon>
        <taxon>Candidatus Competibacteraceae</taxon>
        <taxon>Candidatus Competibacter</taxon>
    </lineage>
</organism>
<evidence type="ECO:0000313" key="1">
    <source>
        <dbReference type="EMBL" id="CDI02943.1"/>
    </source>
</evidence>
<dbReference type="EMBL" id="CBTJ020000043">
    <property type="protein sequence ID" value="CDI02943.1"/>
    <property type="molecule type" value="Genomic_DNA"/>
</dbReference>
<name>W6MDI9_9GAMM</name>
<proteinExistence type="predicted"/>
<dbReference type="Proteomes" id="UP000035760">
    <property type="component" value="Unassembled WGS sequence"/>
</dbReference>